<evidence type="ECO:0000313" key="4">
    <source>
        <dbReference type="EMBL" id="MFC3073609.1"/>
    </source>
</evidence>
<dbReference type="EC" id="2.7.1.-" evidence="4"/>
<keyword evidence="2 4" id="KW-0418">Kinase</keyword>
<feature type="domain" description="Carbohydrate kinase PfkB" evidence="3">
    <location>
        <begin position="35"/>
        <end position="324"/>
    </location>
</feature>
<dbReference type="GO" id="GO:0016301">
    <property type="term" value="F:kinase activity"/>
    <property type="evidence" value="ECO:0007669"/>
    <property type="project" value="UniProtKB-KW"/>
</dbReference>
<gene>
    <name evidence="4" type="ORF">ACFOHH_10870</name>
</gene>
<keyword evidence="1 4" id="KW-0808">Transferase</keyword>
<accession>A0ABV7DGM4</accession>
<dbReference type="Pfam" id="PF00294">
    <property type="entry name" value="PfkB"/>
    <property type="match status" value="1"/>
</dbReference>
<reference evidence="5" key="1">
    <citation type="journal article" date="2019" name="Int. J. Syst. Evol. Microbiol.">
        <title>The Global Catalogue of Microorganisms (GCM) 10K type strain sequencing project: providing services to taxonomists for standard genome sequencing and annotation.</title>
        <authorList>
            <consortium name="The Broad Institute Genomics Platform"/>
            <consortium name="The Broad Institute Genome Sequencing Center for Infectious Disease"/>
            <person name="Wu L."/>
            <person name="Ma J."/>
        </authorList>
    </citation>
    <scope>NUCLEOTIDE SEQUENCE [LARGE SCALE GENOMIC DNA]</scope>
    <source>
        <strain evidence="5">KCTC 52677</strain>
    </source>
</reference>
<comment type="caution">
    <text evidence="4">The sequence shown here is derived from an EMBL/GenBank/DDBJ whole genome shotgun (WGS) entry which is preliminary data.</text>
</comment>
<name>A0ABV7DGM4_9HYPH</name>
<dbReference type="Proteomes" id="UP001595377">
    <property type="component" value="Unassembled WGS sequence"/>
</dbReference>
<proteinExistence type="predicted"/>
<dbReference type="InterPro" id="IPR011611">
    <property type="entry name" value="PfkB_dom"/>
</dbReference>
<evidence type="ECO:0000256" key="1">
    <source>
        <dbReference type="ARBA" id="ARBA00022679"/>
    </source>
</evidence>
<dbReference type="RefSeq" id="WP_257313411.1">
    <property type="nucleotide sequence ID" value="NZ_JANFDG010000004.1"/>
</dbReference>
<evidence type="ECO:0000313" key="5">
    <source>
        <dbReference type="Proteomes" id="UP001595377"/>
    </source>
</evidence>
<sequence length="346" mass="36300">MAGSGRRGFIAGGTWCLDRNRRIDAWPREDSVGIAWGLEERGGGPACNLAIDIKRLDPSMPVETIGLVGSDAAGRKLIAEAARAGLDRRQLQVSRRAPTHTTEAFVSEASGLRTHISDLGVAALLTPDHFDFSRTSARVLHLGLPGIHPKMDAPWRGEPNGWASVLAAARAAGLQTNLELCTVTPERLRGLILPCLPHLDTLIVNDSEIGALAGRAASPGGRADAAACKAAAAAVLERGAMRLVAVHFPEGAVAVTRRGDTVFVPSVRVPAEAIVGPNGAGDAFAAGFLYGLHEAWTLEDSLWLGHAAAACSLRTAGTTDGVPSWRQCLETAAAWGRRDAELTTSI</sequence>
<keyword evidence="5" id="KW-1185">Reference proteome</keyword>
<evidence type="ECO:0000256" key="2">
    <source>
        <dbReference type="ARBA" id="ARBA00022777"/>
    </source>
</evidence>
<protein>
    <submittedName>
        <fullName evidence="4">Carbohydrate kinase family protein</fullName>
        <ecNumber evidence="4">2.7.1.-</ecNumber>
    </submittedName>
</protein>
<dbReference type="SUPFAM" id="SSF53613">
    <property type="entry name" value="Ribokinase-like"/>
    <property type="match status" value="1"/>
</dbReference>
<dbReference type="InterPro" id="IPR029056">
    <property type="entry name" value="Ribokinase-like"/>
</dbReference>
<organism evidence="4 5">
    <name type="scientific">Shinella pollutisoli</name>
    <dbReference type="NCBI Taxonomy" id="2250594"/>
    <lineage>
        <taxon>Bacteria</taxon>
        <taxon>Pseudomonadati</taxon>
        <taxon>Pseudomonadota</taxon>
        <taxon>Alphaproteobacteria</taxon>
        <taxon>Hyphomicrobiales</taxon>
        <taxon>Rhizobiaceae</taxon>
        <taxon>Shinella</taxon>
    </lineage>
</organism>
<dbReference type="EMBL" id="JBHRSP010000017">
    <property type="protein sequence ID" value="MFC3073609.1"/>
    <property type="molecule type" value="Genomic_DNA"/>
</dbReference>
<dbReference type="PANTHER" id="PTHR10584">
    <property type="entry name" value="SUGAR KINASE"/>
    <property type="match status" value="1"/>
</dbReference>
<dbReference type="Gene3D" id="3.40.1190.20">
    <property type="match status" value="1"/>
</dbReference>
<dbReference type="PANTHER" id="PTHR10584:SF166">
    <property type="entry name" value="RIBOKINASE"/>
    <property type="match status" value="1"/>
</dbReference>
<evidence type="ECO:0000259" key="3">
    <source>
        <dbReference type="Pfam" id="PF00294"/>
    </source>
</evidence>